<keyword evidence="6" id="KW-1185">Reference proteome</keyword>
<evidence type="ECO:0000256" key="1">
    <source>
        <dbReference type="ARBA" id="ARBA00023015"/>
    </source>
</evidence>
<dbReference type="RefSeq" id="WP_098455349.1">
    <property type="nucleotide sequence ID" value="NZ_PDJG01000001.1"/>
</dbReference>
<dbReference type="PROSITE" id="PS00622">
    <property type="entry name" value="HTH_LUXR_1"/>
    <property type="match status" value="1"/>
</dbReference>
<dbReference type="GO" id="GO:0006355">
    <property type="term" value="P:regulation of DNA-templated transcription"/>
    <property type="evidence" value="ECO:0007669"/>
    <property type="project" value="InterPro"/>
</dbReference>
<dbReference type="Gene3D" id="1.10.10.10">
    <property type="entry name" value="Winged helix-like DNA-binding domain superfamily/Winged helix DNA-binding domain"/>
    <property type="match status" value="1"/>
</dbReference>
<dbReference type="EMBL" id="PDJG01000001">
    <property type="protein sequence ID" value="PFG34291.1"/>
    <property type="molecule type" value="Genomic_DNA"/>
</dbReference>
<dbReference type="InterPro" id="IPR016032">
    <property type="entry name" value="Sig_transdc_resp-reg_C-effctor"/>
</dbReference>
<dbReference type="PRINTS" id="PR00038">
    <property type="entry name" value="HTHLUXR"/>
</dbReference>
<reference evidence="5 6" key="1">
    <citation type="submission" date="2017-10" db="EMBL/GenBank/DDBJ databases">
        <title>Sequencing the genomes of 1000 actinobacteria strains.</title>
        <authorList>
            <person name="Klenk H.-P."/>
        </authorList>
    </citation>
    <scope>NUCLEOTIDE SEQUENCE [LARGE SCALE GENOMIC DNA]</scope>
    <source>
        <strain evidence="5 6">DSM 18966</strain>
    </source>
</reference>
<name>A0A2A9E6W4_9MICO</name>
<dbReference type="InterPro" id="IPR000792">
    <property type="entry name" value="Tscrpt_reg_LuxR_C"/>
</dbReference>
<feature type="domain" description="HTH luxR-type" evidence="4">
    <location>
        <begin position="878"/>
        <end position="943"/>
    </location>
</feature>
<proteinExistence type="predicted"/>
<dbReference type="OrthoDB" id="3197423at2"/>
<dbReference type="InterPro" id="IPR036388">
    <property type="entry name" value="WH-like_DNA-bd_sf"/>
</dbReference>
<evidence type="ECO:0000259" key="4">
    <source>
        <dbReference type="PROSITE" id="PS50043"/>
    </source>
</evidence>
<dbReference type="InterPro" id="IPR011990">
    <property type="entry name" value="TPR-like_helical_dom_sf"/>
</dbReference>
<evidence type="ECO:0000256" key="3">
    <source>
        <dbReference type="ARBA" id="ARBA00023163"/>
    </source>
</evidence>
<dbReference type="GO" id="GO:0003677">
    <property type="term" value="F:DNA binding"/>
    <property type="evidence" value="ECO:0007669"/>
    <property type="project" value="UniProtKB-KW"/>
</dbReference>
<protein>
    <submittedName>
        <fullName evidence="5">DNA-binding NarL/FixJ family response regulator</fullName>
    </submittedName>
</protein>
<dbReference type="Pfam" id="PF00196">
    <property type="entry name" value="GerE"/>
    <property type="match status" value="1"/>
</dbReference>
<dbReference type="AlphaFoldDB" id="A0A2A9E6W4"/>
<dbReference type="InterPro" id="IPR027417">
    <property type="entry name" value="P-loop_NTPase"/>
</dbReference>
<dbReference type="Pfam" id="PF13191">
    <property type="entry name" value="AAA_16"/>
    <property type="match status" value="1"/>
</dbReference>
<dbReference type="CDD" id="cd06170">
    <property type="entry name" value="LuxR_C_like"/>
    <property type="match status" value="1"/>
</dbReference>
<evidence type="ECO:0000256" key="2">
    <source>
        <dbReference type="ARBA" id="ARBA00023125"/>
    </source>
</evidence>
<dbReference type="Gene3D" id="1.25.40.10">
    <property type="entry name" value="Tetratricopeptide repeat domain"/>
    <property type="match status" value="1"/>
</dbReference>
<comment type="caution">
    <text evidence="5">The sequence shown here is derived from an EMBL/GenBank/DDBJ whole genome shotgun (WGS) entry which is preliminary data.</text>
</comment>
<keyword evidence="1" id="KW-0805">Transcription regulation</keyword>
<dbReference type="InterPro" id="IPR041664">
    <property type="entry name" value="AAA_16"/>
</dbReference>
<organism evidence="5 6">
    <name type="scientific">Sanguibacter antarcticus</name>
    <dbReference type="NCBI Taxonomy" id="372484"/>
    <lineage>
        <taxon>Bacteria</taxon>
        <taxon>Bacillati</taxon>
        <taxon>Actinomycetota</taxon>
        <taxon>Actinomycetes</taxon>
        <taxon>Micrococcales</taxon>
        <taxon>Sanguibacteraceae</taxon>
        <taxon>Sanguibacter</taxon>
    </lineage>
</organism>
<dbReference type="SUPFAM" id="SSF52540">
    <property type="entry name" value="P-loop containing nucleoside triphosphate hydrolases"/>
    <property type="match status" value="1"/>
</dbReference>
<dbReference type="PROSITE" id="PS50043">
    <property type="entry name" value="HTH_LUXR_2"/>
    <property type="match status" value="1"/>
</dbReference>
<accession>A0A2A9E6W4</accession>
<evidence type="ECO:0000313" key="6">
    <source>
        <dbReference type="Proteomes" id="UP000225548"/>
    </source>
</evidence>
<dbReference type="SUPFAM" id="SSF46894">
    <property type="entry name" value="C-terminal effector domain of the bipartite response regulators"/>
    <property type="match status" value="1"/>
</dbReference>
<dbReference type="Proteomes" id="UP000225548">
    <property type="component" value="Unassembled WGS sequence"/>
</dbReference>
<dbReference type="PANTHER" id="PTHR44688">
    <property type="entry name" value="DNA-BINDING TRANSCRIPTIONAL ACTIVATOR DEVR_DOSR"/>
    <property type="match status" value="1"/>
</dbReference>
<dbReference type="SMART" id="SM00421">
    <property type="entry name" value="HTH_LUXR"/>
    <property type="match status" value="1"/>
</dbReference>
<dbReference type="PANTHER" id="PTHR44688:SF16">
    <property type="entry name" value="DNA-BINDING TRANSCRIPTIONAL ACTIVATOR DEVR_DOSR"/>
    <property type="match status" value="1"/>
</dbReference>
<sequence>MTISQPHGSGVGRPVPLASLTSEVEHALAAVGRGRGGYIWTAPPGAGKSTLLDLVRESAAARGPSHALVHLQPSTDGAGAVTEHLVAQLVRTCAVPVPTHLAAALSRPSTGERPDAACSALVEYAHAALPDTTVVLLVDDLDLLDPASRSLLLYLVTHHQMSVVLLATATHARWAVHLPYPLSLRKIPPLTPDEVLHLLGAQEHLTTAPRVAATLARTLSGNTACILQTALELSPAQLAGTSLLPNPLPPVPALESVHGPTLDLLDADARRTLLVATVSVVDRTDLLLAASGCSLDTVLDGPVAELLHLAGGRFTVADPAVRAAVHGRASVAERTSAHLALAAAHQEAGLDDTATWHTALGSLAGDPDLAPALVDIAERLLASGDVVHAHEVAREAASQSTGASATRAHLVAGIAALRSGHVVDADGWLQQVVRSTDPELTSQALAPYVTAVTLHTGRVPDDDVVQHVGSPLWSGTVAHRCALIEALSTTARLHAERGHLDTAAEYLHATHEALAALEQDEPSPPVTCSTPVDAGAAGAADEPARRAAAAHLTELVRLDTGWCTLFGVGPVVAFTDHGTGAEQPTTLPADPLLLGHHTSAPLSPETHPDQQTSARALRAFQHVLAGDLETAQSSLASAAVTHAPVHDDGTWRSAPGTAVSPLAEALLRAARVLVSLACADLDVAADELARAAFHVPVDLPVAGIAVAAARRLDVFRLDDASEIALALAAATPAPPSASVRRESLVDTLLLAERTGTWCEASATLEMLAGTGLAPWGALLPGLHDEAGSGRPQHPLTAASFQHARDQLAAARTAVHARARAGTGPSVHELLLSAADLFETCGAHAWRTAALAESEAAARPAPFPVPVRAAPEQQVAPGSVPWGAALTRRELDVALLVVQGASNRDVARALTVSVRTVEVHLGRVFRKLGARSRVELTVLAHRDHRRTTARSS</sequence>
<gene>
    <name evidence="5" type="ORF">ATL42_2197</name>
</gene>
<keyword evidence="3" id="KW-0804">Transcription</keyword>
<keyword evidence="2 5" id="KW-0238">DNA-binding</keyword>
<evidence type="ECO:0000313" key="5">
    <source>
        <dbReference type="EMBL" id="PFG34291.1"/>
    </source>
</evidence>